<proteinExistence type="predicted"/>
<sequence>MNTLVKIFAAAALIAVSTFSVAAAKPTGDNSKKAVINLSTADLAIDHYVAVMTEGQSAGVEQLFTSDFKQKVHASADKTNSRSEVISFLKKQKGEQLNCKTSTTIVEQSDDYMIAKVTQQFEGFTKTDLITLVNDGGNWKVSQSINSYK</sequence>
<keyword evidence="3" id="KW-1185">Reference proteome</keyword>
<comment type="caution">
    <text evidence="2">The sequence shown here is derived from an EMBL/GenBank/DDBJ whole genome shotgun (WGS) entry which is preliminary data.</text>
</comment>
<protein>
    <submittedName>
        <fullName evidence="2">Nuclear transport factor 2 family protein</fullName>
    </submittedName>
</protein>
<feature type="signal peptide" evidence="1">
    <location>
        <begin position="1"/>
        <end position="22"/>
    </location>
</feature>
<dbReference type="SUPFAM" id="SSF54427">
    <property type="entry name" value="NTF2-like"/>
    <property type="match status" value="1"/>
</dbReference>
<dbReference type="InterPro" id="IPR039437">
    <property type="entry name" value="FrzH/put_lumazine-bd"/>
</dbReference>
<dbReference type="EMBL" id="JBDJNQ010000004">
    <property type="protein sequence ID" value="MEN5377886.1"/>
    <property type="molecule type" value="Genomic_DNA"/>
</dbReference>
<keyword evidence="1" id="KW-0732">Signal</keyword>
<dbReference type="Proteomes" id="UP001409291">
    <property type="component" value="Unassembled WGS sequence"/>
</dbReference>
<reference evidence="2 3" key="1">
    <citation type="submission" date="2024-04" db="EMBL/GenBank/DDBJ databases">
        <title>WGS of bacteria from Torrens River.</title>
        <authorList>
            <person name="Wyrsch E.R."/>
            <person name="Drigo B."/>
        </authorList>
    </citation>
    <scope>NUCLEOTIDE SEQUENCE [LARGE SCALE GENOMIC DNA]</scope>
    <source>
        <strain evidence="2 3">TWI391</strain>
    </source>
</reference>
<gene>
    <name evidence="2" type="ORF">ABE541_11475</name>
</gene>
<dbReference type="Gene3D" id="3.10.450.50">
    <property type="match status" value="1"/>
</dbReference>
<organism evidence="2 3">
    <name type="scientific">Sphingobacterium kitahiroshimense</name>
    <dbReference type="NCBI Taxonomy" id="470446"/>
    <lineage>
        <taxon>Bacteria</taxon>
        <taxon>Pseudomonadati</taxon>
        <taxon>Bacteroidota</taxon>
        <taxon>Sphingobacteriia</taxon>
        <taxon>Sphingobacteriales</taxon>
        <taxon>Sphingobacteriaceae</taxon>
        <taxon>Sphingobacterium</taxon>
    </lineage>
</organism>
<dbReference type="Pfam" id="PF12893">
    <property type="entry name" value="Lumazine_bd_2"/>
    <property type="match status" value="1"/>
</dbReference>
<evidence type="ECO:0000256" key="1">
    <source>
        <dbReference type="SAM" id="SignalP"/>
    </source>
</evidence>
<evidence type="ECO:0000313" key="2">
    <source>
        <dbReference type="EMBL" id="MEN5377886.1"/>
    </source>
</evidence>
<name>A0ABV0BSY0_9SPHI</name>
<evidence type="ECO:0000313" key="3">
    <source>
        <dbReference type="Proteomes" id="UP001409291"/>
    </source>
</evidence>
<dbReference type="RefSeq" id="WP_346581305.1">
    <property type="nucleotide sequence ID" value="NZ_JBDJLH010000002.1"/>
</dbReference>
<accession>A0ABV0BSY0</accession>
<feature type="chain" id="PRO_5045138289" evidence="1">
    <location>
        <begin position="23"/>
        <end position="149"/>
    </location>
</feature>
<dbReference type="InterPro" id="IPR032710">
    <property type="entry name" value="NTF2-like_dom_sf"/>
</dbReference>